<comment type="caution">
    <text evidence="1">The sequence shown here is derived from an EMBL/GenBank/DDBJ whole genome shotgun (WGS) entry which is preliminary data.</text>
</comment>
<gene>
    <name evidence="1" type="ORF">A3D07_02140</name>
</gene>
<evidence type="ECO:0000313" key="1">
    <source>
        <dbReference type="EMBL" id="OGD90952.1"/>
    </source>
</evidence>
<dbReference type="EMBL" id="MFBF01000028">
    <property type="protein sequence ID" value="OGD90952.1"/>
    <property type="molecule type" value="Genomic_DNA"/>
</dbReference>
<dbReference type="Proteomes" id="UP000177124">
    <property type="component" value="Unassembled WGS sequence"/>
</dbReference>
<dbReference type="AlphaFoldDB" id="A0A1F5GGF7"/>
<proteinExistence type="predicted"/>
<organism evidence="1 2">
    <name type="scientific">Candidatus Curtissbacteria bacterium RIFCSPHIGHO2_02_FULL_42_15</name>
    <dbReference type="NCBI Taxonomy" id="1797716"/>
    <lineage>
        <taxon>Bacteria</taxon>
        <taxon>Candidatus Curtissiibacteriota</taxon>
    </lineage>
</organism>
<sequence length="69" mass="7763">MNKNQFLIGALIILALGLALRIIPTIGNNFYFTMDIANEATKAREIIFFRLHPLVGQETSIQGFYHGLL</sequence>
<evidence type="ECO:0000313" key="2">
    <source>
        <dbReference type="Proteomes" id="UP000177124"/>
    </source>
</evidence>
<protein>
    <submittedName>
        <fullName evidence="1">Uncharacterized protein</fullName>
    </submittedName>
</protein>
<name>A0A1F5GGF7_9BACT</name>
<accession>A0A1F5GGF7</accession>
<reference evidence="1 2" key="1">
    <citation type="journal article" date="2016" name="Nat. Commun.">
        <title>Thousands of microbial genomes shed light on interconnected biogeochemical processes in an aquifer system.</title>
        <authorList>
            <person name="Anantharaman K."/>
            <person name="Brown C.T."/>
            <person name="Hug L.A."/>
            <person name="Sharon I."/>
            <person name="Castelle C.J."/>
            <person name="Probst A.J."/>
            <person name="Thomas B.C."/>
            <person name="Singh A."/>
            <person name="Wilkins M.J."/>
            <person name="Karaoz U."/>
            <person name="Brodie E.L."/>
            <person name="Williams K.H."/>
            <person name="Hubbard S.S."/>
            <person name="Banfield J.F."/>
        </authorList>
    </citation>
    <scope>NUCLEOTIDE SEQUENCE [LARGE SCALE GENOMIC DNA]</scope>
</reference>